<accession>M2MW82</accession>
<protein>
    <recommendedName>
        <fullName evidence="1">Calcineurin-like phosphoesterase domain-containing protein</fullName>
    </recommendedName>
</protein>
<dbReference type="CDD" id="cd07383">
    <property type="entry name" value="MPP_Dcr2"/>
    <property type="match status" value="1"/>
</dbReference>
<dbReference type="eggNOG" id="KOG1432">
    <property type="taxonomic scope" value="Eukaryota"/>
</dbReference>
<dbReference type="KEGG" id="bcom:BAUCODRAFT_118959"/>
<evidence type="ECO:0000259" key="1">
    <source>
        <dbReference type="Pfam" id="PF00149"/>
    </source>
</evidence>
<dbReference type="Proteomes" id="UP000011761">
    <property type="component" value="Unassembled WGS sequence"/>
</dbReference>
<dbReference type="GO" id="GO:0004721">
    <property type="term" value="F:phosphoprotein phosphatase activity"/>
    <property type="evidence" value="ECO:0007669"/>
    <property type="project" value="TreeGrafter"/>
</dbReference>
<gene>
    <name evidence="2" type="ORF">BAUCODRAFT_118959</name>
</gene>
<dbReference type="HOGENOM" id="CLU_019692_4_1_1"/>
<dbReference type="GeneID" id="19107374"/>
<evidence type="ECO:0000313" key="2">
    <source>
        <dbReference type="EMBL" id="EMD01252.1"/>
    </source>
</evidence>
<reference evidence="2 3" key="1">
    <citation type="journal article" date="2012" name="PLoS Pathog.">
        <title>Diverse lifestyles and strategies of plant pathogenesis encoded in the genomes of eighteen Dothideomycetes fungi.</title>
        <authorList>
            <person name="Ohm R.A."/>
            <person name="Feau N."/>
            <person name="Henrissat B."/>
            <person name="Schoch C.L."/>
            <person name="Horwitz B.A."/>
            <person name="Barry K.W."/>
            <person name="Condon B.J."/>
            <person name="Copeland A.C."/>
            <person name="Dhillon B."/>
            <person name="Glaser F."/>
            <person name="Hesse C.N."/>
            <person name="Kosti I."/>
            <person name="LaButti K."/>
            <person name="Lindquist E.A."/>
            <person name="Lucas S."/>
            <person name="Salamov A.A."/>
            <person name="Bradshaw R.E."/>
            <person name="Ciuffetti L."/>
            <person name="Hamelin R.C."/>
            <person name="Kema G.H.J."/>
            <person name="Lawrence C."/>
            <person name="Scott J.A."/>
            <person name="Spatafora J.W."/>
            <person name="Turgeon B.G."/>
            <person name="de Wit P.J.G.M."/>
            <person name="Zhong S."/>
            <person name="Goodwin S.B."/>
            <person name="Grigoriev I.V."/>
        </authorList>
    </citation>
    <scope>NUCLEOTIDE SEQUENCE [LARGE SCALE GENOMIC DNA]</scope>
    <source>
        <strain evidence="2 3">UAMH 10762</strain>
    </source>
</reference>
<dbReference type="InterPro" id="IPR004843">
    <property type="entry name" value="Calcineurin-like_PHP"/>
</dbReference>
<dbReference type="OrthoDB" id="783096at2759"/>
<dbReference type="InterPro" id="IPR029052">
    <property type="entry name" value="Metallo-depent_PP-like"/>
</dbReference>
<keyword evidence="3" id="KW-1185">Reference proteome</keyword>
<dbReference type="OMA" id="NIGYHEC"/>
<dbReference type="PANTHER" id="PTHR32440:SF0">
    <property type="entry name" value="PHOSPHATASE DCR2-RELATED"/>
    <property type="match status" value="1"/>
</dbReference>
<dbReference type="GO" id="GO:0005737">
    <property type="term" value="C:cytoplasm"/>
    <property type="evidence" value="ECO:0007669"/>
    <property type="project" value="TreeGrafter"/>
</dbReference>
<feature type="domain" description="Calcineurin-like phosphoesterase" evidence="1">
    <location>
        <begin position="154"/>
        <end position="382"/>
    </location>
</feature>
<dbReference type="AlphaFoldDB" id="M2MW82"/>
<proteinExistence type="predicted"/>
<name>M2MW82_BAUPA</name>
<dbReference type="Pfam" id="PF00149">
    <property type="entry name" value="Metallophos"/>
    <property type="match status" value="1"/>
</dbReference>
<dbReference type="EMBL" id="KB445550">
    <property type="protein sequence ID" value="EMD01252.1"/>
    <property type="molecule type" value="Genomic_DNA"/>
</dbReference>
<dbReference type="PANTHER" id="PTHR32440">
    <property type="entry name" value="PHOSPHATASE DCR2-RELATED-RELATED"/>
    <property type="match status" value="1"/>
</dbReference>
<dbReference type="Gene3D" id="3.60.21.10">
    <property type="match status" value="1"/>
</dbReference>
<organism evidence="2 3">
    <name type="scientific">Baudoinia panamericana (strain UAMH 10762)</name>
    <name type="common">Angels' share fungus</name>
    <name type="synonym">Baudoinia compniacensis (strain UAMH 10762)</name>
    <dbReference type="NCBI Taxonomy" id="717646"/>
    <lineage>
        <taxon>Eukaryota</taxon>
        <taxon>Fungi</taxon>
        <taxon>Dikarya</taxon>
        <taxon>Ascomycota</taxon>
        <taxon>Pezizomycotina</taxon>
        <taxon>Dothideomycetes</taxon>
        <taxon>Dothideomycetidae</taxon>
        <taxon>Mycosphaerellales</taxon>
        <taxon>Teratosphaeriaceae</taxon>
        <taxon>Baudoinia</taxon>
    </lineage>
</organism>
<evidence type="ECO:0000313" key="3">
    <source>
        <dbReference type="Proteomes" id="UP000011761"/>
    </source>
</evidence>
<dbReference type="SUPFAM" id="SSF56300">
    <property type="entry name" value="Metallo-dependent phosphatases"/>
    <property type="match status" value="1"/>
</dbReference>
<dbReference type="RefSeq" id="XP_007672436.1">
    <property type="nucleotide sequence ID" value="XM_007674246.1"/>
</dbReference>
<sequence length="458" mass="50308">MLNAPATLGEGGTIVATDVNTVFGAGADLPTTDHSWQDKWHRINKDLYLHSCSRTALLIVQQEDAGRDPRAGDICLLRQRYPDATFGQAVSGVDVLFWSDAVDPRPQRTLIQHPLRLDVGPQIPSARLTVRYGKPQPRPTPNALRAKADGIFGIMQVSDTHLVAGVGKCTDAMDAVGHPIPESEADPLTLSLLQEALDVERPDLVVLTGDHLDSADCVDSQSALLNLVATMIKRLNPYAAVFGNHDDEGKHALPMSLLQSLPYRYSQAGPSDVDGVRNPPIPIFRHKPSEYLSATLFLLESHGQIPSKTQTLRKDREKSGSNGSHIAFAFLHIPFPKYGDQELCVCAGHRGEPIESPSYNSHSYDALVREKVAVVSCGHDHVNDFCGLLDAKRDGLQGDKHNRLGPWLCYAGSIGFGAYGSYGGKRYHRRVRPFEIDTRESDVRTWKRTELLSTELTS</sequence>